<comment type="similarity">
    <text evidence="6">Belongs to the RuvA family.</text>
</comment>
<keyword evidence="5 6" id="KW-0234">DNA repair</keyword>
<evidence type="ECO:0000313" key="9">
    <source>
        <dbReference type="Proteomes" id="UP000286934"/>
    </source>
</evidence>
<name>A0A432WUE3_9GAMM</name>
<keyword evidence="3 6" id="KW-0238">DNA-binding</keyword>
<feature type="domain" description="Helix-hairpin-helix DNA-binding motif class 1" evidence="7">
    <location>
        <begin position="108"/>
        <end position="127"/>
    </location>
</feature>
<dbReference type="GO" id="GO:0048476">
    <property type="term" value="C:Holliday junction resolvase complex"/>
    <property type="evidence" value="ECO:0007669"/>
    <property type="project" value="UniProtKB-UniRule"/>
</dbReference>
<dbReference type="GO" id="GO:0009378">
    <property type="term" value="F:four-way junction helicase activity"/>
    <property type="evidence" value="ECO:0007669"/>
    <property type="project" value="InterPro"/>
</dbReference>
<keyword evidence="4 6" id="KW-0233">DNA recombination</keyword>
<dbReference type="InterPro" id="IPR036267">
    <property type="entry name" value="RuvA_C_sf"/>
</dbReference>
<dbReference type="GO" id="GO:0009379">
    <property type="term" value="C:Holliday junction helicase complex"/>
    <property type="evidence" value="ECO:0007669"/>
    <property type="project" value="InterPro"/>
</dbReference>
<evidence type="ECO:0000256" key="1">
    <source>
        <dbReference type="ARBA" id="ARBA00022490"/>
    </source>
</evidence>
<dbReference type="AlphaFoldDB" id="A0A432WUE3"/>
<comment type="subunit">
    <text evidence="6">Homotetramer. Forms an RuvA(8)-RuvB(12)-Holliday junction (HJ) complex. HJ DNA is sandwiched between 2 RuvA tetramers; dsDNA enters through RuvA and exits via RuvB. An RuvB hexamer assembles on each DNA strand where it exits the tetramer. Each RuvB hexamer is contacted by two RuvA subunits (via domain III) on 2 adjacent RuvB subunits; this complex drives branch migration. In the full resolvosome a probable DNA-RuvA(4)-RuvB(12)-RuvC(2) complex forms which resolves the HJ.</text>
</comment>
<dbReference type="InterPro" id="IPR000085">
    <property type="entry name" value="RuvA"/>
</dbReference>
<dbReference type="Pfam" id="PF07499">
    <property type="entry name" value="RuvA_C"/>
    <property type="match status" value="1"/>
</dbReference>
<comment type="caution">
    <text evidence="8">The sequence shown here is derived from an EMBL/GenBank/DDBJ whole genome shotgun (WGS) entry which is preliminary data.</text>
</comment>
<sequence length="206" mass="22518">MIGRLQGTLIAKQAPELLIDVHGVGYEVQMPMTCFYELPEIGQPATLWVHFVVREDAQLLFGFNTLDERALFRLLIKAQGVGPKMALGIMSGMSAPQFIQSVRTGDLSTLVKIPGVGKKTAERLLVEMRDRLKDFRGAEMDTGLPGSAAAAPLDYAEMPPSAREEALSALLALGYKENQAQPVLKKVFVEGMNSEELIRAALKAMM</sequence>
<feature type="region of interest" description="Domain III" evidence="6">
    <location>
        <begin position="158"/>
        <end position="206"/>
    </location>
</feature>
<dbReference type="GO" id="GO:0006310">
    <property type="term" value="P:DNA recombination"/>
    <property type="evidence" value="ECO:0007669"/>
    <property type="project" value="UniProtKB-UniRule"/>
</dbReference>
<dbReference type="Gene3D" id="1.10.8.10">
    <property type="entry name" value="DNA helicase RuvA subunit, C-terminal domain"/>
    <property type="match status" value="1"/>
</dbReference>
<dbReference type="InterPro" id="IPR010994">
    <property type="entry name" value="RuvA_2-like"/>
</dbReference>
<dbReference type="CDD" id="cd14332">
    <property type="entry name" value="UBA_RuvA_C"/>
    <property type="match status" value="1"/>
</dbReference>
<gene>
    <name evidence="6" type="primary">ruvA</name>
    <name evidence="8" type="ORF">CWE13_05255</name>
</gene>
<proteinExistence type="inferred from homology"/>
<dbReference type="GO" id="GO:0006281">
    <property type="term" value="P:DNA repair"/>
    <property type="evidence" value="ECO:0007669"/>
    <property type="project" value="UniProtKB-UniRule"/>
</dbReference>
<reference evidence="9" key="1">
    <citation type="journal article" date="2018" name="Front. Microbiol.">
        <title>Genome-Based Analysis Reveals the Taxonomy and Diversity of the Family Idiomarinaceae.</title>
        <authorList>
            <person name="Liu Y."/>
            <person name="Lai Q."/>
            <person name="Shao Z."/>
        </authorList>
    </citation>
    <scope>NUCLEOTIDE SEQUENCE [LARGE SCALE GENOMIC DNA]</scope>
    <source>
        <strain evidence="9">AIS</strain>
    </source>
</reference>
<evidence type="ECO:0000256" key="4">
    <source>
        <dbReference type="ARBA" id="ARBA00023172"/>
    </source>
</evidence>
<comment type="domain">
    <text evidence="6">Has three domains with a flexible linker between the domains II and III and assumes an 'L' shape. Domain III is highly mobile and contacts RuvB.</text>
</comment>
<feature type="region of interest" description="Domain I" evidence="6">
    <location>
        <begin position="1"/>
        <end position="64"/>
    </location>
</feature>
<dbReference type="SUPFAM" id="SSF47781">
    <property type="entry name" value="RuvA domain 2-like"/>
    <property type="match status" value="1"/>
</dbReference>
<dbReference type="InterPro" id="IPR011114">
    <property type="entry name" value="RuvA_C"/>
</dbReference>
<evidence type="ECO:0000313" key="8">
    <source>
        <dbReference type="EMBL" id="RUO37367.1"/>
    </source>
</evidence>
<dbReference type="Gene3D" id="1.10.150.20">
    <property type="entry name" value="5' to 3' exonuclease, C-terminal subdomain"/>
    <property type="match status" value="1"/>
</dbReference>
<dbReference type="InterPro" id="IPR012340">
    <property type="entry name" value="NA-bd_OB-fold"/>
</dbReference>
<dbReference type="SUPFAM" id="SSF50249">
    <property type="entry name" value="Nucleic acid-binding proteins"/>
    <property type="match status" value="1"/>
</dbReference>
<protein>
    <recommendedName>
        <fullName evidence="6">Holliday junction branch migration complex subunit RuvA</fullName>
    </recommendedName>
</protein>
<keyword evidence="9" id="KW-1185">Reference proteome</keyword>
<dbReference type="HAMAP" id="MF_00031">
    <property type="entry name" value="DNA_HJ_migration_RuvA"/>
    <property type="match status" value="1"/>
</dbReference>
<dbReference type="NCBIfam" id="TIGR00084">
    <property type="entry name" value="ruvA"/>
    <property type="match status" value="1"/>
</dbReference>
<evidence type="ECO:0000259" key="7">
    <source>
        <dbReference type="SMART" id="SM00278"/>
    </source>
</evidence>
<dbReference type="SUPFAM" id="SSF46929">
    <property type="entry name" value="DNA helicase RuvA subunit, C-terminal domain"/>
    <property type="match status" value="1"/>
</dbReference>
<dbReference type="GO" id="GO:0005524">
    <property type="term" value="F:ATP binding"/>
    <property type="evidence" value="ECO:0007669"/>
    <property type="project" value="InterPro"/>
</dbReference>
<dbReference type="EMBL" id="PIPP01000002">
    <property type="protein sequence ID" value="RUO37367.1"/>
    <property type="molecule type" value="Genomic_DNA"/>
</dbReference>
<comment type="subcellular location">
    <subcellularLocation>
        <location evidence="6">Cytoplasm</location>
    </subcellularLocation>
</comment>
<dbReference type="InterPro" id="IPR003583">
    <property type="entry name" value="Hlx-hairpin-Hlx_DNA-bd_motif"/>
</dbReference>
<dbReference type="InterPro" id="IPR013849">
    <property type="entry name" value="DNA_helicase_Holl-junc_RuvA_I"/>
</dbReference>
<dbReference type="Pfam" id="PF01330">
    <property type="entry name" value="RuvA_N"/>
    <property type="match status" value="1"/>
</dbReference>
<dbReference type="GO" id="GO:0000400">
    <property type="term" value="F:four-way junction DNA binding"/>
    <property type="evidence" value="ECO:0007669"/>
    <property type="project" value="UniProtKB-UniRule"/>
</dbReference>
<evidence type="ECO:0000256" key="3">
    <source>
        <dbReference type="ARBA" id="ARBA00023125"/>
    </source>
</evidence>
<organism evidence="8 9">
    <name type="scientific">Aliidiomarina shirensis</name>
    <dbReference type="NCBI Taxonomy" id="1048642"/>
    <lineage>
        <taxon>Bacteria</taxon>
        <taxon>Pseudomonadati</taxon>
        <taxon>Pseudomonadota</taxon>
        <taxon>Gammaproteobacteria</taxon>
        <taxon>Alteromonadales</taxon>
        <taxon>Idiomarinaceae</taxon>
        <taxon>Aliidiomarina</taxon>
    </lineage>
</organism>
<dbReference type="RefSeq" id="WP_126806539.1">
    <property type="nucleotide sequence ID" value="NZ_PIPP01000002.1"/>
</dbReference>
<dbReference type="SMART" id="SM00278">
    <property type="entry name" value="HhH1"/>
    <property type="match status" value="2"/>
</dbReference>
<dbReference type="Pfam" id="PF14520">
    <property type="entry name" value="HHH_5"/>
    <property type="match status" value="1"/>
</dbReference>
<dbReference type="OrthoDB" id="5293449at2"/>
<dbReference type="Proteomes" id="UP000286934">
    <property type="component" value="Unassembled WGS sequence"/>
</dbReference>
<keyword evidence="1 6" id="KW-0963">Cytoplasm</keyword>
<comment type="function">
    <text evidence="6">The RuvA-RuvB-RuvC complex processes Holliday junction (HJ) DNA during genetic recombination and DNA repair, while the RuvA-RuvB complex plays an important role in the rescue of blocked DNA replication forks via replication fork reversal (RFR). RuvA specifically binds to HJ cruciform DNA, conferring on it an open structure. The RuvB hexamer acts as an ATP-dependent pump, pulling dsDNA into and through the RuvAB complex. HJ branch migration allows RuvC to scan DNA until it finds its consensus sequence, where it cleaves and resolves the cruciform DNA.</text>
</comment>
<evidence type="ECO:0000256" key="5">
    <source>
        <dbReference type="ARBA" id="ARBA00023204"/>
    </source>
</evidence>
<accession>A0A432WUE3</accession>
<dbReference type="GO" id="GO:0005737">
    <property type="term" value="C:cytoplasm"/>
    <property type="evidence" value="ECO:0007669"/>
    <property type="project" value="UniProtKB-SubCell"/>
</dbReference>
<evidence type="ECO:0000256" key="6">
    <source>
        <dbReference type="HAMAP-Rule" id="MF_00031"/>
    </source>
</evidence>
<dbReference type="Gene3D" id="2.40.50.140">
    <property type="entry name" value="Nucleic acid-binding proteins"/>
    <property type="match status" value="1"/>
</dbReference>
<feature type="domain" description="Helix-hairpin-helix DNA-binding motif class 1" evidence="7">
    <location>
        <begin position="73"/>
        <end position="92"/>
    </location>
</feature>
<keyword evidence="2 6" id="KW-0227">DNA damage</keyword>
<comment type="caution">
    <text evidence="6">Lacks conserved residue(s) required for the propagation of feature annotation.</text>
</comment>
<evidence type="ECO:0000256" key="2">
    <source>
        <dbReference type="ARBA" id="ARBA00022763"/>
    </source>
</evidence>